<sequence>MLGVGGGSGWLGWFFARKSRKVDYESKVFQLKEEMLEAIKKDFGSRLDFLQEEAKEHRAYIKYLKLELSIYRKKYGILDDNEISNFNN</sequence>
<proteinExistence type="predicted"/>
<dbReference type="AlphaFoldDB" id="A0A4R6TCT3"/>
<organism evidence="1 2">
    <name type="scientific">Tenacibaculum caenipelagi</name>
    <dbReference type="NCBI Taxonomy" id="1325435"/>
    <lineage>
        <taxon>Bacteria</taxon>
        <taxon>Pseudomonadati</taxon>
        <taxon>Bacteroidota</taxon>
        <taxon>Flavobacteriia</taxon>
        <taxon>Flavobacteriales</taxon>
        <taxon>Flavobacteriaceae</taxon>
        <taxon>Tenacibaculum</taxon>
    </lineage>
</organism>
<dbReference type="EMBL" id="SNYH01000006">
    <property type="protein sequence ID" value="TDQ22747.1"/>
    <property type="molecule type" value="Genomic_DNA"/>
</dbReference>
<evidence type="ECO:0000313" key="1">
    <source>
        <dbReference type="EMBL" id="TDQ22747.1"/>
    </source>
</evidence>
<gene>
    <name evidence="1" type="ORF">DFQ07_2765</name>
</gene>
<evidence type="ECO:0000313" key="2">
    <source>
        <dbReference type="Proteomes" id="UP000295390"/>
    </source>
</evidence>
<accession>A0A4R6TCT3</accession>
<keyword evidence="2" id="KW-1185">Reference proteome</keyword>
<comment type="caution">
    <text evidence="1">The sequence shown here is derived from an EMBL/GenBank/DDBJ whole genome shotgun (WGS) entry which is preliminary data.</text>
</comment>
<name>A0A4R6TCT3_9FLAO</name>
<reference evidence="1 2" key="1">
    <citation type="submission" date="2019-03" db="EMBL/GenBank/DDBJ databases">
        <title>Genomic Encyclopedia of Type Strains, Phase III (KMG-III): the genomes of soil and plant-associated and newly described type strains.</title>
        <authorList>
            <person name="Whitman W."/>
        </authorList>
    </citation>
    <scope>NUCLEOTIDE SEQUENCE [LARGE SCALE GENOMIC DNA]</scope>
    <source>
        <strain evidence="1 2">CECT 8283</strain>
    </source>
</reference>
<protein>
    <submittedName>
        <fullName evidence="1">Uncharacterized protein</fullName>
    </submittedName>
</protein>
<dbReference type="Proteomes" id="UP000295390">
    <property type="component" value="Unassembled WGS sequence"/>
</dbReference>